<evidence type="ECO:0000256" key="1">
    <source>
        <dbReference type="ARBA" id="ARBA00012513"/>
    </source>
</evidence>
<keyword evidence="5" id="KW-0418">Kinase</keyword>
<dbReference type="InterPro" id="IPR050339">
    <property type="entry name" value="CC_SR_Kinase"/>
</dbReference>
<evidence type="ECO:0000256" key="4">
    <source>
        <dbReference type="ARBA" id="ARBA00022741"/>
    </source>
</evidence>
<dbReference type="GO" id="GO:0005634">
    <property type="term" value="C:nucleus"/>
    <property type="evidence" value="ECO:0007669"/>
    <property type="project" value="TreeGrafter"/>
</dbReference>
<feature type="compositionally biased region" description="Acidic residues" evidence="12">
    <location>
        <begin position="590"/>
        <end position="600"/>
    </location>
</feature>
<keyword evidence="6 11" id="KW-0067">ATP-binding</keyword>
<dbReference type="GO" id="GO:0004694">
    <property type="term" value="F:eukaryotic translation initiation factor 2alpha kinase activity"/>
    <property type="evidence" value="ECO:0007669"/>
    <property type="project" value="TreeGrafter"/>
</dbReference>
<accession>A0A7S2Q1D4</accession>
<keyword evidence="3" id="KW-0808">Transferase</keyword>
<dbReference type="PROSITE" id="PS00108">
    <property type="entry name" value="PROTEIN_KINASE_ST"/>
    <property type="match status" value="1"/>
</dbReference>
<evidence type="ECO:0000256" key="12">
    <source>
        <dbReference type="SAM" id="MobiDB-lite"/>
    </source>
</evidence>
<comment type="catalytic activity">
    <reaction evidence="10">
        <text>L-seryl-[protein] + ATP = O-phospho-L-seryl-[protein] + ADP + H(+)</text>
        <dbReference type="Rhea" id="RHEA:17989"/>
        <dbReference type="Rhea" id="RHEA-COMP:9863"/>
        <dbReference type="Rhea" id="RHEA-COMP:11604"/>
        <dbReference type="ChEBI" id="CHEBI:15378"/>
        <dbReference type="ChEBI" id="CHEBI:29999"/>
        <dbReference type="ChEBI" id="CHEBI:30616"/>
        <dbReference type="ChEBI" id="CHEBI:83421"/>
        <dbReference type="ChEBI" id="CHEBI:456216"/>
        <dbReference type="EC" id="2.7.11.1"/>
    </reaction>
    <physiologicalReaction direction="left-to-right" evidence="10">
        <dbReference type="Rhea" id="RHEA:17990"/>
    </physiologicalReaction>
</comment>
<dbReference type="PROSITE" id="PS50011">
    <property type="entry name" value="PROTEIN_KINASE_DOM"/>
    <property type="match status" value="1"/>
</dbReference>
<sequence length="980" mass="108072">MFDEDDFDDHSHFRGFPSVAFGEDGTTLMAADGISGELLWKVKVESVVAAVYGVGKESTWVPLEVIDESDVFTHGHSSQVSRQGSGLLGISPSPASLPASNSGGLIPYGESDQSHRLGRYQTSIFVSSKFDPLGLDSSFFAEDEYEELPIDTELPLQPQTNVHPNGFSPAESSVFPGKPPDIMLDQSYSSEHGLYLTWSIVYGIIALLIAFIVFVRTKYVRQKRKWLNTPSLDPTRAPSGSDDGNGRDRFHSDGMLLPPAAQRVNGMDRMWRSKDRQPVMRSLSLGAMASPSGSYESKHFISVAGQHDDNISSPILNKNTDEKSMATTATPTTIAEIPAIGHSNTLPLESISDKAQLQQPDNIDGIPLVRYPRYQSEFDQKSPLGRGGFGTVFQCENTLDGSQYAIKKIRIKSQLDLDGNVTKHFSQKLHRVLREVKILALLDHPNIVRYYTAWLEVDDGSKNDDEETNVTLSTLDRKTSGFFSGSLFGFGSTSKHAYQAYSHSPKRPIQQRSAAGLFGSYVTKSNPLGWNNFGSFRLDESKSGIDISEQNSDTSREDDIGFTWERSNDATAEQSFAGVKRSPSELITEVVDEEENESESDSGLSSVDDEEESSDDDSSSSESDCDTVSKAKKEVKLVEPEKGESAVKTDGAAAEGRYILYIQMQLCSAQTLDDFLKNREKRVGSISPSLSQANEYVIDIPLALRLFKQISHGVKYVHKQGLIHRDLKPQNCFIDEAGNVKVGDFGLSRENSNAPGAISDDNAVQDEEDDVAEPVNMVDAENTAGVGTRAYASPEQMRGSKYDASTDIYSLGIILFELCYPMYTSMERCERFGDIRKRKFPAYWISSVKNSFPKMHELLVCMLSESASERPSADEVFDQIDSLLSEYSVQSLDKAWGKKEGVILLRVEADDHPDILSRCNSIIKDAAPSAKILQYGLRGQASKAIIEFALEAPNAEEDIAEKIKSALGEKNMSVRQIFAT</sequence>
<gene>
    <name evidence="15" type="ORF">SMAR0320_LOCUS22548</name>
</gene>
<evidence type="ECO:0000256" key="3">
    <source>
        <dbReference type="ARBA" id="ARBA00022679"/>
    </source>
</evidence>
<evidence type="ECO:0000259" key="14">
    <source>
        <dbReference type="PROSITE" id="PS50011"/>
    </source>
</evidence>
<keyword evidence="13" id="KW-0472">Membrane</keyword>
<dbReference type="SMART" id="SM00220">
    <property type="entry name" value="S_TKc"/>
    <property type="match status" value="1"/>
</dbReference>
<dbReference type="EC" id="2.7.11.1" evidence="1"/>
<dbReference type="SUPFAM" id="SSF56112">
    <property type="entry name" value="Protein kinase-like (PK-like)"/>
    <property type="match status" value="1"/>
</dbReference>
<feature type="binding site" evidence="11">
    <location>
        <position position="408"/>
    </location>
    <ligand>
        <name>ATP</name>
        <dbReference type="ChEBI" id="CHEBI:30616"/>
    </ligand>
</feature>
<evidence type="ECO:0000256" key="7">
    <source>
        <dbReference type="ARBA" id="ARBA00023193"/>
    </source>
</evidence>
<keyword evidence="7" id="KW-0652">Protein synthesis inhibitor</keyword>
<evidence type="ECO:0000313" key="15">
    <source>
        <dbReference type="EMBL" id="CAD9629813.1"/>
    </source>
</evidence>
<keyword evidence="13" id="KW-0812">Transmembrane</keyword>
<dbReference type="GO" id="GO:0005524">
    <property type="term" value="F:ATP binding"/>
    <property type="evidence" value="ECO:0007669"/>
    <property type="project" value="UniProtKB-UniRule"/>
</dbReference>
<reference evidence="15" key="1">
    <citation type="submission" date="2021-01" db="EMBL/GenBank/DDBJ databases">
        <authorList>
            <person name="Corre E."/>
            <person name="Pelletier E."/>
            <person name="Niang G."/>
            <person name="Scheremetjew M."/>
            <person name="Finn R."/>
            <person name="Kale V."/>
            <person name="Holt S."/>
            <person name="Cochrane G."/>
            <person name="Meng A."/>
            <person name="Brown T."/>
            <person name="Cohen L."/>
        </authorList>
    </citation>
    <scope>NUCLEOTIDE SEQUENCE</scope>
    <source>
        <strain evidence="15">SM1012Den-03</strain>
    </source>
</reference>
<feature type="compositionally biased region" description="Basic and acidic residues" evidence="12">
    <location>
        <begin position="627"/>
        <end position="645"/>
    </location>
</feature>
<feature type="transmembrane region" description="Helical" evidence="13">
    <location>
        <begin position="195"/>
        <end position="215"/>
    </location>
</feature>
<dbReference type="InterPro" id="IPR000719">
    <property type="entry name" value="Prot_kinase_dom"/>
</dbReference>
<evidence type="ECO:0000256" key="2">
    <source>
        <dbReference type="ARBA" id="ARBA00022527"/>
    </source>
</evidence>
<dbReference type="GO" id="GO:0017148">
    <property type="term" value="P:negative regulation of translation"/>
    <property type="evidence" value="ECO:0007669"/>
    <property type="project" value="UniProtKB-KW"/>
</dbReference>
<evidence type="ECO:0000256" key="5">
    <source>
        <dbReference type="ARBA" id="ARBA00022777"/>
    </source>
</evidence>
<organism evidence="15">
    <name type="scientific">Skeletonema marinoi</name>
    <dbReference type="NCBI Taxonomy" id="267567"/>
    <lineage>
        <taxon>Eukaryota</taxon>
        <taxon>Sar</taxon>
        <taxon>Stramenopiles</taxon>
        <taxon>Ochrophyta</taxon>
        <taxon>Bacillariophyta</taxon>
        <taxon>Coscinodiscophyceae</taxon>
        <taxon>Thalassiosirophycidae</taxon>
        <taxon>Thalassiosirales</taxon>
        <taxon>Skeletonemataceae</taxon>
        <taxon>Skeletonema</taxon>
        <taxon>Skeletonema marinoi-dohrnii complex</taxon>
    </lineage>
</organism>
<feature type="region of interest" description="Disordered" evidence="12">
    <location>
        <begin position="229"/>
        <end position="258"/>
    </location>
</feature>
<evidence type="ECO:0000256" key="8">
    <source>
        <dbReference type="ARBA" id="ARBA00037982"/>
    </source>
</evidence>
<feature type="domain" description="Protein kinase" evidence="14">
    <location>
        <begin position="378"/>
        <end position="884"/>
    </location>
</feature>
<keyword evidence="13" id="KW-1133">Transmembrane helix</keyword>
<evidence type="ECO:0000256" key="9">
    <source>
        <dbReference type="ARBA" id="ARBA00048659"/>
    </source>
</evidence>
<comment type="catalytic activity">
    <reaction evidence="9">
        <text>L-threonyl-[protein] + ATP = O-phospho-L-threonyl-[protein] + ADP + H(+)</text>
        <dbReference type="Rhea" id="RHEA:46608"/>
        <dbReference type="Rhea" id="RHEA-COMP:11060"/>
        <dbReference type="Rhea" id="RHEA-COMP:11605"/>
        <dbReference type="ChEBI" id="CHEBI:15378"/>
        <dbReference type="ChEBI" id="CHEBI:30013"/>
        <dbReference type="ChEBI" id="CHEBI:30616"/>
        <dbReference type="ChEBI" id="CHEBI:61977"/>
        <dbReference type="ChEBI" id="CHEBI:456216"/>
        <dbReference type="EC" id="2.7.11.1"/>
    </reaction>
    <physiologicalReaction direction="left-to-right" evidence="9">
        <dbReference type="Rhea" id="RHEA:46609"/>
    </physiologicalReaction>
</comment>
<dbReference type="PROSITE" id="PS00107">
    <property type="entry name" value="PROTEIN_KINASE_ATP"/>
    <property type="match status" value="1"/>
</dbReference>
<evidence type="ECO:0000256" key="11">
    <source>
        <dbReference type="PROSITE-ProRule" id="PRU10141"/>
    </source>
</evidence>
<evidence type="ECO:0000256" key="10">
    <source>
        <dbReference type="ARBA" id="ARBA00048977"/>
    </source>
</evidence>
<dbReference type="InterPro" id="IPR017441">
    <property type="entry name" value="Protein_kinase_ATP_BS"/>
</dbReference>
<comment type="similarity">
    <text evidence="8">Belongs to the protein kinase superfamily. Ser/Thr protein kinase family. GCN2 subfamily.</text>
</comment>
<evidence type="ECO:0000256" key="6">
    <source>
        <dbReference type="ARBA" id="ARBA00022840"/>
    </source>
</evidence>
<keyword evidence="2" id="KW-0723">Serine/threonine-protein kinase</keyword>
<dbReference type="AlphaFoldDB" id="A0A7S2Q1D4"/>
<dbReference type="InterPro" id="IPR008271">
    <property type="entry name" value="Ser/Thr_kinase_AS"/>
</dbReference>
<feature type="region of interest" description="Disordered" evidence="12">
    <location>
        <begin position="571"/>
        <end position="645"/>
    </location>
</feature>
<evidence type="ECO:0000256" key="13">
    <source>
        <dbReference type="SAM" id="Phobius"/>
    </source>
</evidence>
<keyword evidence="4 11" id="KW-0547">Nucleotide-binding</keyword>
<dbReference type="PANTHER" id="PTHR11042:SF160">
    <property type="entry name" value="EUKARYOTIC TRANSLATION INITIATION FACTOR 2-ALPHA KINASE 1"/>
    <property type="match status" value="1"/>
</dbReference>
<dbReference type="InterPro" id="IPR011009">
    <property type="entry name" value="Kinase-like_dom_sf"/>
</dbReference>
<name>A0A7S2Q1D4_9STRA</name>
<dbReference type="Pfam" id="PF00069">
    <property type="entry name" value="Pkinase"/>
    <property type="match status" value="2"/>
</dbReference>
<dbReference type="PANTHER" id="PTHR11042">
    <property type="entry name" value="EUKARYOTIC TRANSLATION INITIATION FACTOR 2-ALPHA KINASE EIF2-ALPHA KINASE -RELATED"/>
    <property type="match status" value="1"/>
</dbReference>
<proteinExistence type="inferred from homology"/>
<dbReference type="GO" id="GO:0005737">
    <property type="term" value="C:cytoplasm"/>
    <property type="evidence" value="ECO:0007669"/>
    <property type="project" value="TreeGrafter"/>
</dbReference>
<feature type="compositionally biased region" description="Acidic residues" evidence="12">
    <location>
        <begin position="607"/>
        <end position="625"/>
    </location>
</feature>
<dbReference type="Gene3D" id="3.30.200.20">
    <property type="entry name" value="Phosphorylase Kinase, domain 1"/>
    <property type="match status" value="1"/>
</dbReference>
<dbReference type="Gene3D" id="1.10.510.10">
    <property type="entry name" value="Transferase(Phosphotransferase) domain 1"/>
    <property type="match status" value="1"/>
</dbReference>
<dbReference type="EMBL" id="HBGZ01031592">
    <property type="protein sequence ID" value="CAD9629813.1"/>
    <property type="molecule type" value="Transcribed_RNA"/>
</dbReference>
<protein>
    <recommendedName>
        <fullName evidence="1">non-specific serine/threonine protein kinase</fullName>
        <ecNumber evidence="1">2.7.11.1</ecNumber>
    </recommendedName>
</protein>